<dbReference type="Gene3D" id="3.40.640.10">
    <property type="entry name" value="Type I PLP-dependent aspartate aminotransferase-like (Major domain)"/>
    <property type="match status" value="1"/>
</dbReference>
<dbReference type="InterPro" id="IPR015424">
    <property type="entry name" value="PyrdxlP-dep_Trfase"/>
</dbReference>
<dbReference type="CDD" id="cd00609">
    <property type="entry name" value="AAT_like"/>
    <property type="match status" value="1"/>
</dbReference>
<dbReference type="InterPro" id="IPR015422">
    <property type="entry name" value="PyrdxlP-dep_Trfase_small"/>
</dbReference>
<evidence type="ECO:0000313" key="5">
    <source>
        <dbReference type="EMBL" id="HIU92416.1"/>
    </source>
</evidence>
<dbReference type="GO" id="GO:0008483">
    <property type="term" value="F:transaminase activity"/>
    <property type="evidence" value="ECO:0007669"/>
    <property type="project" value="UniProtKB-KW"/>
</dbReference>
<dbReference type="InterPro" id="IPR004839">
    <property type="entry name" value="Aminotransferase_I/II_large"/>
</dbReference>
<dbReference type="PANTHER" id="PTHR42832">
    <property type="entry name" value="AMINO ACID AMINOTRANSFERASE"/>
    <property type="match status" value="1"/>
</dbReference>
<keyword evidence="3" id="KW-0808">Transferase</keyword>
<dbReference type="Gene3D" id="3.40.630.30">
    <property type="match status" value="1"/>
</dbReference>
<sequence>MKIYPVTLHNKFIKNNLNVVNITTESNYHKKSQEEKPDFPIVSAKLALISFYGDKKIKPSSRLENSDYKISNYIAEISKARYLHGDRAVVDMSMGNPDLTPPEKAKQALKDKVNDLWSHRYNSPKGDGAFFYTVSSWMKKRFGVDIDPKKEVMATSGSSDAIDHIFTAYANYGDKVLVPDPGYSLYDDLITRHDLKKEAYKLYPQNGYLPDFSKMPKDAKIMILNYPHNPTGSFAPKSIYEQAVKFAKENGILIIHDMDNSEITHSGKKPAGIMQARGAKDVAFEIHTFSKAQSMPGLRVAFAVSAKENIDNLLKAKYLSGGSVYIPVQAAAIEALKDEEGYISKVNKIYRNRKNTAINRLHKLGSDAKPTDGTYYLWAKIPPDFNSDEFFKYVLHKSQIAFTPGDVFGPNGDGYVRIVMSANEKQINEAFDRIEKSGIRFDVSKHDLSEDLQKEIAAMAEGSYSIKPKEDRDFEAYMKLLPQKRELLLKRIQNKDSKYLSLVPKEDVKLPWNILKDGQSVYLQNIKEGRSVFGEINDIMPFSSEKTYTDLAAEIKKQWKQEKYPQAEILPPYKSGKLYPDAQYFVLRAEGKIQAIANVEIQNDGCIWGRSLNTAPWNQGKERIMKNSAKAVIARMVSFCLETGNDTLKFATDNPRNIALYKSLGMKEDGIRYFNGTPNTVLRFDKEDMEMYLKKFQINLSF</sequence>
<dbReference type="Gene3D" id="3.90.1150.10">
    <property type="entry name" value="Aspartate Aminotransferase, domain 1"/>
    <property type="match status" value="1"/>
</dbReference>
<keyword evidence="2 5" id="KW-0032">Aminotransferase</keyword>
<dbReference type="EMBL" id="DVOD01000033">
    <property type="protein sequence ID" value="HIU92416.1"/>
    <property type="molecule type" value="Genomic_DNA"/>
</dbReference>
<dbReference type="InterPro" id="IPR000182">
    <property type="entry name" value="GNAT_dom"/>
</dbReference>
<dbReference type="InterPro" id="IPR050881">
    <property type="entry name" value="LL-DAP_aminotransferase"/>
</dbReference>
<comment type="cofactor">
    <cofactor evidence="1">
        <name>pyridoxal 5'-phosphate</name>
        <dbReference type="ChEBI" id="CHEBI:597326"/>
    </cofactor>
</comment>
<proteinExistence type="predicted"/>
<gene>
    <name evidence="5" type="ORF">IAD26_04705</name>
</gene>
<organism evidence="5 6">
    <name type="scientific">Candidatus Limenecus avicola</name>
    <dbReference type="NCBI Taxonomy" id="2840847"/>
    <lineage>
        <taxon>Bacteria</taxon>
        <taxon>Bacillati</taxon>
        <taxon>Bacillota</taxon>
        <taxon>Clostridia</taxon>
        <taxon>Eubacteriales</taxon>
        <taxon>Clostridiaceae</taxon>
        <taxon>Clostridiaceae incertae sedis</taxon>
        <taxon>Candidatus Limenecus</taxon>
    </lineage>
</organism>
<dbReference type="PROSITE" id="PS51186">
    <property type="entry name" value="GNAT"/>
    <property type="match status" value="1"/>
</dbReference>
<accession>A0A9D1N0H1</accession>
<evidence type="ECO:0000259" key="4">
    <source>
        <dbReference type="PROSITE" id="PS51186"/>
    </source>
</evidence>
<dbReference type="InterPro" id="IPR016181">
    <property type="entry name" value="Acyl_CoA_acyltransferase"/>
</dbReference>
<reference evidence="5" key="2">
    <citation type="journal article" date="2021" name="PeerJ">
        <title>Extensive microbial diversity within the chicken gut microbiome revealed by metagenomics and culture.</title>
        <authorList>
            <person name="Gilroy R."/>
            <person name="Ravi A."/>
            <person name="Getino M."/>
            <person name="Pursley I."/>
            <person name="Horton D.L."/>
            <person name="Alikhan N.F."/>
            <person name="Baker D."/>
            <person name="Gharbi K."/>
            <person name="Hall N."/>
            <person name="Watson M."/>
            <person name="Adriaenssens E.M."/>
            <person name="Foster-Nyarko E."/>
            <person name="Jarju S."/>
            <person name="Secka A."/>
            <person name="Antonio M."/>
            <person name="Oren A."/>
            <person name="Chaudhuri R.R."/>
            <person name="La Ragione R."/>
            <person name="Hildebrand F."/>
            <person name="Pallen M.J."/>
        </authorList>
    </citation>
    <scope>NUCLEOTIDE SEQUENCE</scope>
    <source>
        <strain evidence="5">CHK154-7741</strain>
    </source>
</reference>
<dbReference type="SUPFAM" id="SSF55729">
    <property type="entry name" value="Acyl-CoA N-acyltransferases (Nat)"/>
    <property type="match status" value="1"/>
</dbReference>
<dbReference type="GO" id="GO:0030170">
    <property type="term" value="F:pyridoxal phosphate binding"/>
    <property type="evidence" value="ECO:0007669"/>
    <property type="project" value="InterPro"/>
</dbReference>
<comment type="caution">
    <text evidence="5">The sequence shown here is derived from an EMBL/GenBank/DDBJ whole genome shotgun (WGS) entry which is preliminary data.</text>
</comment>
<dbReference type="GO" id="GO:0016747">
    <property type="term" value="F:acyltransferase activity, transferring groups other than amino-acyl groups"/>
    <property type="evidence" value="ECO:0007669"/>
    <property type="project" value="InterPro"/>
</dbReference>
<dbReference type="AlphaFoldDB" id="A0A9D1N0H1"/>
<feature type="domain" description="N-acetyltransferase" evidence="4">
    <location>
        <begin position="540"/>
        <end position="694"/>
    </location>
</feature>
<dbReference type="SUPFAM" id="SSF53383">
    <property type="entry name" value="PLP-dependent transferases"/>
    <property type="match status" value="1"/>
</dbReference>
<dbReference type="Proteomes" id="UP000886748">
    <property type="component" value="Unassembled WGS sequence"/>
</dbReference>
<dbReference type="InterPro" id="IPR015421">
    <property type="entry name" value="PyrdxlP-dep_Trfase_major"/>
</dbReference>
<evidence type="ECO:0000256" key="1">
    <source>
        <dbReference type="ARBA" id="ARBA00001933"/>
    </source>
</evidence>
<name>A0A9D1N0H1_9CLOT</name>
<evidence type="ECO:0000256" key="2">
    <source>
        <dbReference type="ARBA" id="ARBA00022576"/>
    </source>
</evidence>
<evidence type="ECO:0000313" key="6">
    <source>
        <dbReference type="Proteomes" id="UP000886748"/>
    </source>
</evidence>
<protein>
    <submittedName>
        <fullName evidence="5">Aminotransferase class I/II-fold pyridoxal phosphate-dependent enzyme</fullName>
    </submittedName>
</protein>
<evidence type="ECO:0000256" key="3">
    <source>
        <dbReference type="ARBA" id="ARBA00022679"/>
    </source>
</evidence>
<dbReference type="Pfam" id="PF00155">
    <property type="entry name" value="Aminotran_1_2"/>
    <property type="match status" value="1"/>
</dbReference>
<dbReference type="PANTHER" id="PTHR42832:SF3">
    <property type="entry name" value="L-GLUTAMINE--4-(METHYLSULFANYL)-2-OXOBUTANOATE AMINOTRANSFERASE"/>
    <property type="match status" value="1"/>
</dbReference>
<reference evidence="5" key="1">
    <citation type="submission" date="2020-10" db="EMBL/GenBank/DDBJ databases">
        <authorList>
            <person name="Gilroy R."/>
        </authorList>
    </citation>
    <scope>NUCLEOTIDE SEQUENCE</scope>
    <source>
        <strain evidence="5">CHK154-7741</strain>
    </source>
</reference>